<sequence>MSSSRHSSQHRSSRHPSVSVHHSSHHSSSRSGSRHSSQAHDPSHHSSVVRDASRHTSAAPSGLSRPSHTRRRSNSLPARSHAGTGSNLYVGAPSVYNPILQRTRRLSGGLTPSDSISQVASTHRDAPRSASVHHSSRARTMPQSQPMVAYDAPAAAHYPAAPPISHYTAPVSHHAVPMSHHTATAPVPVTVANIAPHMAGTGAPVQYMQATPSTVYHTQHGVSYVPYHSMEVGGQRFTFAYPVNTSNIAPHLSPPGSARGRYNYPTTARSPPRIVQNDFPRAEESSGYSSMSSGSGRIGPRSEAPPMVAHDGGNSVHSSSGSGGNGIWSKVRKMFKTGLNGEDFDRRGEGEHDMADAHSRTVSGSRRSRSVVRSPQYEFRNPGRRNKSR</sequence>
<protein>
    <submittedName>
        <fullName evidence="2">Uncharacterized protein</fullName>
    </submittedName>
</protein>
<dbReference type="InParanoid" id="A0A165QR72"/>
<feature type="region of interest" description="Disordered" evidence="1">
    <location>
        <begin position="340"/>
        <end position="389"/>
    </location>
</feature>
<feature type="region of interest" description="Disordered" evidence="1">
    <location>
        <begin position="106"/>
        <end position="144"/>
    </location>
</feature>
<evidence type="ECO:0000313" key="3">
    <source>
        <dbReference type="Proteomes" id="UP000077266"/>
    </source>
</evidence>
<gene>
    <name evidence="2" type="ORF">EXIGLDRAFT_9813</name>
</gene>
<evidence type="ECO:0000313" key="2">
    <source>
        <dbReference type="EMBL" id="KZW03968.1"/>
    </source>
</evidence>
<dbReference type="OrthoDB" id="10664789at2759"/>
<keyword evidence="3" id="KW-1185">Reference proteome</keyword>
<feature type="region of interest" description="Disordered" evidence="1">
    <location>
        <begin position="248"/>
        <end position="328"/>
    </location>
</feature>
<feature type="compositionally biased region" description="Polar residues" evidence="1">
    <location>
        <begin position="110"/>
        <end position="121"/>
    </location>
</feature>
<evidence type="ECO:0000256" key="1">
    <source>
        <dbReference type="SAM" id="MobiDB-lite"/>
    </source>
</evidence>
<reference evidence="2 3" key="1">
    <citation type="journal article" date="2016" name="Mol. Biol. Evol.">
        <title>Comparative Genomics of Early-Diverging Mushroom-Forming Fungi Provides Insights into the Origins of Lignocellulose Decay Capabilities.</title>
        <authorList>
            <person name="Nagy L.G."/>
            <person name="Riley R."/>
            <person name="Tritt A."/>
            <person name="Adam C."/>
            <person name="Daum C."/>
            <person name="Floudas D."/>
            <person name="Sun H."/>
            <person name="Yadav J.S."/>
            <person name="Pangilinan J."/>
            <person name="Larsson K.H."/>
            <person name="Matsuura K."/>
            <person name="Barry K."/>
            <person name="Labutti K."/>
            <person name="Kuo R."/>
            <person name="Ohm R.A."/>
            <person name="Bhattacharya S.S."/>
            <person name="Shirouzu T."/>
            <person name="Yoshinaga Y."/>
            <person name="Martin F.M."/>
            <person name="Grigoriev I.V."/>
            <person name="Hibbett D.S."/>
        </authorList>
    </citation>
    <scope>NUCLEOTIDE SEQUENCE [LARGE SCALE GENOMIC DNA]</scope>
    <source>
        <strain evidence="2 3">HHB12029</strain>
    </source>
</reference>
<feature type="compositionally biased region" description="Basic and acidic residues" evidence="1">
    <location>
        <begin position="343"/>
        <end position="359"/>
    </location>
</feature>
<organism evidence="2 3">
    <name type="scientific">Exidia glandulosa HHB12029</name>
    <dbReference type="NCBI Taxonomy" id="1314781"/>
    <lineage>
        <taxon>Eukaryota</taxon>
        <taxon>Fungi</taxon>
        <taxon>Dikarya</taxon>
        <taxon>Basidiomycota</taxon>
        <taxon>Agaricomycotina</taxon>
        <taxon>Agaricomycetes</taxon>
        <taxon>Auriculariales</taxon>
        <taxon>Exidiaceae</taxon>
        <taxon>Exidia</taxon>
    </lineage>
</organism>
<name>A0A165QR72_EXIGL</name>
<feature type="compositionally biased region" description="Low complexity" evidence="1">
    <location>
        <begin position="285"/>
        <end position="302"/>
    </location>
</feature>
<proteinExistence type="predicted"/>
<dbReference type="AlphaFoldDB" id="A0A165QR72"/>
<dbReference type="Proteomes" id="UP000077266">
    <property type="component" value="Unassembled WGS sequence"/>
</dbReference>
<accession>A0A165QR72</accession>
<feature type="region of interest" description="Disordered" evidence="1">
    <location>
        <begin position="1"/>
        <end position="92"/>
    </location>
</feature>
<dbReference type="EMBL" id="KV425882">
    <property type="protein sequence ID" value="KZW03968.1"/>
    <property type="molecule type" value="Genomic_DNA"/>
</dbReference>